<reference evidence="1 2" key="1">
    <citation type="submission" date="2024-08" db="EMBL/GenBank/DDBJ databases">
        <title>Clostridium lapicellarii sp. nov., and Clostridium renhuaiense sp. nov., two species isolated from the mud in a fermentation cellar used for producing sauce-flavour Chinese liquors.</title>
        <authorList>
            <person name="Yang F."/>
            <person name="Wang H."/>
            <person name="Chen L.Q."/>
            <person name="Zhou N."/>
            <person name="Lu J.J."/>
            <person name="Pu X.X."/>
            <person name="Wan B."/>
            <person name="Wang L."/>
            <person name="Liu S.J."/>
        </authorList>
    </citation>
    <scope>NUCLEOTIDE SEQUENCE [LARGE SCALE GENOMIC DNA]</scope>
    <source>
        <strain evidence="1 2">MT-5</strain>
    </source>
</reference>
<comment type="caution">
    <text evidence="1">The sequence shown here is derived from an EMBL/GenBank/DDBJ whole genome shotgun (WGS) entry which is preliminary data.</text>
</comment>
<organism evidence="1 2">
    <name type="scientific">Clostridium moutaii</name>
    <dbReference type="NCBI Taxonomy" id="3240932"/>
    <lineage>
        <taxon>Bacteria</taxon>
        <taxon>Bacillati</taxon>
        <taxon>Bacillota</taxon>
        <taxon>Clostridia</taxon>
        <taxon>Eubacteriales</taxon>
        <taxon>Clostridiaceae</taxon>
        <taxon>Clostridium</taxon>
    </lineage>
</organism>
<dbReference type="Proteomes" id="UP001564657">
    <property type="component" value="Unassembled WGS sequence"/>
</dbReference>
<keyword evidence="2" id="KW-1185">Reference proteome</keyword>
<protein>
    <recommendedName>
        <fullName evidence="3">HTH cro/C1-type domain-containing protein</fullName>
    </recommendedName>
</protein>
<evidence type="ECO:0008006" key="3">
    <source>
        <dbReference type="Google" id="ProtNLM"/>
    </source>
</evidence>
<evidence type="ECO:0000313" key="1">
    <source>
        <dbReference type="EMBL" id="MEY7999425.1"/>
    </source>
</evidence>
<gene>
    <name evidence="1" type="ORF">AB8U03_04295</name>
</gene>
<proteinExistence type="predicted"/>
<accession>A0ABV4BLL0</accession>
<sequence>MDVKSISKGELIEIFAKSIGCFLMCIGWNKDKLAKLSGIDSQTIEYIQNGKVKLSTTQFVVLAGIIDNQLRNNSSLIKCLDTVNEKKYSNLFLKEQFHSMEQIAPGGSRRDEINKYIIDLWIEVTQNK</sequence>
<name>A0ABV4BLL0_9CLOT</name>
<evidence type="ECO:0000313" key="2">
    <source>
        <dbReference type="Proteomes" id="UP001564657"/>
    </source>
</evidence>
<dbReference type="EMBL" id="JBGEWD010000003">
    <property type="protein sequence ID" value="MEY7999425.1"/>
    <property type="molecule type" value="Genomic_DNA"/>
</dbReference>
<dbReference type="RefSeq" id="WP_369703317.1">
    <property type="nucleotide sequence ID" value="NZ_JBGEWD010000003.1"/>
</dbReference>